<organism evidence="1 2">
    <name type="scientific">Novosphingobium clariflavum</name>
    <dbReference type="NCBI Taxonomy" id="2029884"/>
    <lineage>
        <taxon>Bacteria</taxon>
        <taxon>Pseudomonadati</taxon>
        <taxon>Pseudomonadota</taxon>
        <taxon>Alphaproteobacteria</taxon>
        <taxon>Sphingomonadales</taxon>
        <taxon>Sphingomonadaceae</taxon>
        <taxon>Novosphingobium</taxon>
    </lineage>
</organism>
<dbReference type="Proteomes" id="UP001589858">
    <property type="component" value="Unassembled WGS sequence"/>
</dbReference>
<protein>
    <submittedName>
        <fullName evidence="1">Phage protein Gp27 family protein</fullName>
    </submittedName>
</protein>
<keyword evidence="2" id="KW-1185">Reference proteome</keyword>
<evidence type="ECO:0000313" key="2">
    <source>
        <dbReference type="Proteomes" id="UP001589858"/>
    </source>
</evidence>
<gene>
    <name evidence="1" type="ORF">ACFFF8_17655</name>
</gene>
<dbReference type="InterPro" id="IPR021874">
    <property type="entry name" value="Phage_Mu_Gp27"/>
</dbReference>
<evidence type="ECO:0000313" key="1">
    <source>
        <dbReference type="EMBL" id="MFC0686414.1"/>
    </source>
</evidence>
<reference evidence="1 2" key="1">
    <citation type="submission" date="2024-09" db="EMBL/GenBank/DDBJ databases">
        <authorList>
            <person name="Sun Q."/>
            <person name="Mori K."/>
        </authorList>
    </citation>
    <scope>NUCLEOTIDE SEQUENCE [LARGE SCALE GENOMIC DNA]</scope>
    <source>
        <strain evidence="1 2">CICC 11035S</strain>
    </source>
</reference>
<dbReference type="RefSeq" id="WP_267223873.1">
    <property type="nucleotide sequence ID" value="NZ_JAPCWC010000028.1"/>
</dbReference>
<sequence>MVSPRVAKERRKKSRPSSIDRLDPEIRELIGDLRINKGWTIDEIRNRLVEMGQQDVPSRSALGRHIRSLEDVSADMKQTQVFAEALAKQVGDGTQSQLLDVNMQLLQTNMFKLMLGSRDDGEGVQLTPKEAKDFADALRSMALTRKTDMDVIEKAEARAARKATVEAAENASKAARQRGLSTDMVDAIYHAVLGSEG</sequence>
<dbReference type="EMBL" id="JBHLTM010000067">
    <property type="protein sequence ID" value="MFC0686414.1"/>
    <property type="molecule type" value="Genomic_DNA"/>
</dbReference>
<accession>A0ABV6SB15</accession>
<name>A0ABV6SB15_9SPHN</name>
<comment type="caution">
    <text evidence="1">The sequence shown here is derived from an EMBL/GenBank/DDBJ whole genome shotgun (WGS) entry which is preliminary data.</text>
</comment>
<proteinExistence type="predicted"/>
<dbReference type="Pfam" id="PF11985">
    <property type="entry name" value="Phage_Mu_Gp27"/>
    <property type="match status" value="1"/>
</dbReference>